<comment type="caution">
    <text evidence="1">The sequence shown here is derived from an EMBL/GenBank/DDBJ whole genome shotgun (WGS) entry which is preliminary data.</text>
</comment>
<reference evidence="1" key="1">
    <citation type="submission" date="2022-03" db="EMBL/GenBank/DDBJ databases">
        <title>Draft genome sequence of Aduncisulcus paluster, a free-living microaerophilic Fornicata.</title>
        <authorList>
            <person name="Yuyama I."/>
            <person name="Kume K."/>
            <person name="Tamura T."/>
            <person name="Inagaki Y."/>
            <person name="Hashimoto T."/>
        </authorList>
    </citation>
    <scope>NUCLEOTIDE SEQUENCE</scope>
    <source>
        <strain evidence="1">NY0171</strain>
    </source>
</reference>
<evidence type="ECO:0000313" key="2">
    <source>
        <dbReference type="Proteomes" id="UP001057375"/>
    </source>
</evidence>
<organism evidence="1 2">
    <name type="scientific">Aduncisulcus paluster</name>
    <dbReference type="NCBI Taxonomy" id="2918883"/>
    <lineage>
        <taxon>Eukaryota</taxon>
        <taxon>Metamonada</taxon>
        <taxon>Carpediemonas-like organisms</taxon>
        <taxon>Aduncisulcus</taxon>
    </lineage>
</organism>
<proteinExistence type="predicted"/>
<evidence type="ECO:0000313" key="1">
    <source>
        <dbReference type="EMBL" id="GKT36962.1"/>
    </source>
</evidence>
<dbReference type="Proteomes" id="UP001057375">
    <property type="component" value="Unassembled WGS sequence"/>
</dbReference>
<gene>
    <name evidence="1" type="ORF">ADUPG1_009834</name>
</gene>
<accession>A0ABQ5KWY9</accession>
<keyword evidence="2" id="KW-1185">Reference proteome</keyword>
<protein>
    <submittedName>
        <fullName evidence="1">Uncharacterized protein</fullName>
    </submittedName>
</protein>
<sequence length="751" mass="85972">MLSIIKEYPSNPISSQFVSILEVMSLCQDDLTRDSFIAKILPTLVTIHPTNELFGTVFGILSHLCIDHLHLSTYNAGCSAVIPYITIPFLRRIKSYFETADYSLFNIRDCLLLFVNICSVTPSHLIPIYENVAVHILPILFKSIRSSFASEENNPVHIEVIILIMKFVSSLSTVSELRESLSLWCGDMKWCHIHGSFWKKETLNSIYLGNIHPDLSHWVAVLLQIQSTKSHEETKSLLKLHLSSMVTTLTSFSTREMVKEHENEIMIIVDCLSHLLCHRVDKKTIVLPGGGIGEFFNAVIKSLSFVEEVLGELIDDVYLLFSMLYLSRRLILPNKKHLLWTEISHNMTLMLQRGAKTKLPIESCIHILSVLGDVAYSNSYDVCASLIDCISPVFGAWLRTYRSNEIYSGIMQILAFVTHIQPTRKKPSLPDKRLCSRIWPLFLEVAQFVNEESPGIILSSGQLCFIFFYSMCFDHPEHTVGVFDLFSEHLKEWFQTASSSGSTSLYNDWMILLASFSRVPELIPKISPKYDVEMRRCWKICRAKMPFPGLEDYCENILHHAERFLFHSLLQRIPAISLIPSLKIDMIDKLQPTDVKFAKTVHIIGMQCIIPNFFTKLFDTKIFHVAHLYKEGVICKAGVPLLSISNKLKKGRKASESIIHYSDLIQYTPPQHLQVSVAYSDERSMIHSVHHFIENTSACVEALFDAETIQFEGFDQEEWEKRMDIVTKKEEERKSDTPRVSMDSIFRNLGF</sequence>
<name>A0ABQ5KWY9_9EUKA</name>
<dbReference type="EMBL" id="BQXS01011346">
    <property type="protein sequence ID" value="GKT36962.1"/>
    <property type="molecule type" value="Genomic_DNA"/>
</dbReference>